<evidence type="ECO:0008006" key="4">
    <source>
        <dbReference type="Google" id="ProtNLM"/>
    </source>
</evidence>
<dbReference type="AlphaFoldDB" id="A0AAJ0C532"/>
<proteinExistence type="predicted"/>
<feature type="signal peptide" evidence="1">
    <location>
        <begin position="1"/>
        <end position="19"/>
    </location>
</feature>
<dbReference type="GeneID" id="85315868"/>
<dbReference type="Proteomes" id="UP001244011">
    <property type="component" value="Unassembled WGS sequence"/>
</dbReference>
<reference evidence="2" key="1">
    <citation type="submission" date="2023-06" db="EMBL/GenBank/DDBJ databases">
        <title>Genome-scale phylogeny and comparative genomics of the fungal order Sordariales.</title>
        <authorList>
            <consortium name="Lawrence Berkeley National Laboratory"/>
            <person name="Hensen N."/>
            <person name="Bonometti L."/>
            <person name="Westerberg I."/>
            <person name="Brannstrom I.O."/>
            <person name="Guillou S."/>
            <person name="Cros-Aarteil S."/>
            <person name="Calhoun S."/>
            <person name="Haridas S."/>
            <person name="Kuo A."/>
            <person name="Mondo S."/>
            <person name="Pangilinan J."/>
            <person name="Riley R."/>
            <person name="Labutti K."/>
            <person name="Andreopoulos B."/>
            <person name="Lipzen A."/>
            <person name="Chen C."/>
            <person name="Yanf M."/>
            <person name="Daum C."/>
            <person name="Ng V."/>
            <person name="Clum A."/>
            <person name="Steindorff A."/>
            <person name="Ohm R."/>
            <person name="Martin F."/>
            <person name="Silar P."/>
            <person name="Natvig D."/>
            <person name="Lalanne C."/>
            <person name="Gautier V."/>
            <person name="Ament-Velasquez S.L."/>
            <person name="Kruys A."/>
            <person name="Hutchinson M.I."/>
            <person name="Powell A.J."/>
            <person name="Barry K."/>
            <person name="Miller A.N."/>
            <person name="Grigoriev I.V."/>
            <person name="Debuchy R."/>
            <person name="Gladieux P."/>
            <person name="Thoren M.H."/>
            <person name="Johannesson H."/>
        </authorList>
    </citation>
    <scope>NUCLEOTIDE SEQUENCE</scope>
    <source>
        <strain evidence="2">8032-3</strain>
    </source>
</reference>
<dbReference type="PANTHER" id="PTHR38847">
    <property type="match status" value="1"/>
</dbReference>
<organism evidence="2 3">
    <name type="scientific">Phialemonium atrogriseum</name>
    <dbReference type="NCBI Taxonomy" id="1093897"/>
    <lineage>
        <taxon>Eukaryota</taxon>
        <taxon>Fungi</taxon>
        <taxon>Dikarya</taxon>
        <taxon>Ascomycota</taxon>
        <taxon>Pezizomycotina</taxon>
        <taxon>Sordariomycetes</taxon>
        <taxon>Sordariomycetidae</taxon>
        <taxon>Cephalothecales</taxon>
        <taxon>Cephalothecaceae</taxon>
        <taxon>Phialemonium</taxon>
    </lineage>
</organism>
<protein>
    <recommendedName>
        <fullName evidence="4">Secreted protein</fullName>
    </recommendedName>
</protein>
<accession>A0AAJ0C532</accession>
<sequence>MGFLPRLALLVQTLYPALALATDAAAPPSLPRITSVQYSGNGCPDDASRKGDFNDPTFRFDSFAASFPGAGRTVNCEVHVQAAGATAGWQVALSQVNVDGRLVLDPGVGLVYFTQAYFSDDAADTATARGSINNDGSSRINRAITINQGIGDKVWSDCIGDDGSPGILNVNFRTVLNGDSGRGSFEVFTENWDFVWRKC</sequence>
<evidence type="ECO:0000256" key="1">
    <source>
        <dbReference type="SAM" id="SignalP"/>
    </source>
</evidence>
<feature type="chain" id="PRO_5042577063" description="Secreted protein" evidence="1">
    <location>
        <begin position="20"/>
        <end position="199"/>
    </location>
</feature>
<dbReference type="Pfam" id="PF14273">
    <property type="entry name" value="DUF4360"/>
    <property type="match status" value="1"/>
</dbReference>
<comment type="caution">
    <text evidence="2">The sequence shown here is derived from an EMBL/GenBank/DDBJ whole genome shotgun (WGS) entry which is preliminary data.</text>
</comment>
<dbReference type="PANTHER" id="PTHR38847:SF1">
    <property type="entry name" value="PSEUDOURIDINE SYNTHASE RSUA_RLUA-LIKE DOMAIN-CONTAINING PROTEIN"/>
    <property type="match status" value="1"/>
</dbReference>
<name>A0AAJ0C532_9PEZI</name>
<gene>
    <name evidence="2" type="ORF">QBC33DRAFT_617408</name>
</gene>
<dbReference type="EMBL" id="MU839001">
    <property type="protein sequence ID" value="KAK1770101.1"/>
    <property type="molecule type" value="Genomic_DNA"/>
</dbReference>
<evidence type="ECO:0000313" key="2">
    <source>
        <dbReference type="EMBL" id="KAK1770101.1"/>
    </source>
</evidence>
<keyword evidence="1" id="KW-0732">Signal</keyword>
<keyword evidence="3" id="KW-1185">Reference proteome</keyword>
<dbReference type="RefSeq" id="XP_060286314.1">
    <property type="nucleotide sequence ID" value="XM_060432681.1"/>
</dbReference>
<evidence type="ECO:0000313" key="3">
    <source>
        <dbReference type="Proteomes" id="UP001244011"/>
    </source>
</evidence>
<dbReference type="InterPro" id="IPR025649">
    <property type="entry name" value="DUF4360"/>
</dbReference>